<evidence type="ECO:0000313" key="3">
    <source>
        <dbReference type="Proteomes" id="UP001054252"/>
    </source>
</evidence>
<proteinExistence type="predicted"/>
<reference evidence="2 3" key="1">
    <citation type="journal article" date="2021" name="Commun. Biol.">
        <title>The genome of Shorea leprosula (Dipterocarpaceae) highlights the ecological relevance of drought in aseasonal tropical rainforests.</title>
        <authorList>
            <person name="Ng K.K.S."/>
            <person name="Kobayashi M.J."/>
            <person name="Fawcett J.A."/>
            <person name="Hatakeyama M."/>
            <person name="Paape T."/>
            <person name="Ng C.H."/>
            <person name="Ang C.C."/>
            <person name="Tnah L.H."/>
            <person name="Lee C.T."/>
            <person name="Nishiyama T."/>
            <person name="Sese J."/>
            <person name="O'Brien M.J."/>
            <person name="Copetti D."/>
            <person name="Mohd Noor M.I."/>
            <person name="Ong R.C."/>
            <person name="Putra M."/>
            <person name="Sireger I.Z."/>
            <person name="Indrioko S."/>
            <person name="Kosugi Y."/>
            <person name="Izuno A."/>
            <person name="Isagi Y."/>
            <person name="Lee S.L."/>
            <person name="Shimizu K.K."/>
        </authorList>
    </citation>
    <scope>NUCLEOTIDE SEQUENCE [LARGE SCALE GENOMIC DNA]</scope>
    <source>
        <strain evidence="2">214</strain>
    </source>
</reference>
<protein>
    <submittedName>
        <fullName evidence="2">Uncharacterized protein</fullName>
    </submittedName>
</protein>
<sequence>MESEDIDWNNIESVFEEDDAYENINAPKWVDLSAPCECVDNEAWFCKSGCKHPKSVEDFHRLKQNQKGKLLRSLSISEILPFRDITRRETKTKKGVKVPKSAGNFSEDIENKNPNLSSTPPVKEKTLLKLKKPSTKSTTEKKIGMKMDDCGENLGKIDRKPGLRSTFSARKLVPGRETMSQITDFCAELKKMVRKGSKKGASVKA</sequence>
<feature type="region of interest" description="Disordered" evidence="1">
    <location>
        <begin position="91"/>
        <end position="121"/>
    </location>
</feature>
<evidence type="ECO:0000313" key="2">
    <source>
        <dbReference type="EMBL" id="GKV34653.1"/>
    </source>
</evidence>
<dbReference type="AlphaFoldDB" id="A0AAV5LC32"/>
<comment type="caution">
    <text evidence="2">The sequence shown here is derived from an EMBL/GenBank/DDBJ whole genome shotgun (WGS) entry which is preliminary data.</text>
</comment>
<dbReference type="PANTHER" id="PTHR36373:SF2">
    <property type="entry name" value="TPX2 CENTRAL DOMAIN-CONTAINING PROTEIN"/>
    <property type="match status" value="1"/>
</dbReference>
<organism evidence="2 3">
    <name type="scientific">Rubroshorea leprosula</name>
    <dbReference type="NCBI Taxonomy" id="152421"/>
    <lineage>
        <taxon>Eukaryota</taxon>
        <taxon>Viridiplantae</taxon>
        <taxon>Streptophyta</taxon>
        <taxon>Embryophyta</taxon>
        <taxon>Tracheophyta</taxon>
        <taxon>Spermatophyta</taxon>
        <taxon>Magnoliopsida</taxon>
        <taxon>eudicotyledons</taxon>
        <taxon>Gunneridae</taxon>
        <taxon>Pentapetalae</taxon>
        <taxon>rosids</taxon>
        <taxon>malvids</taxon>
        <taxon>Malvales</taxon>
        <taxon>Dipterocarpaceae</taxon>
        <taxon>Rubroshorea</taxon>
    </lineage>
</organism>
<gene>
    <name evidence="2" type="ORF">SLEP1_g43011</name>
</gene>
<dbReference type="Proteomes" id="UP001054252">
    <property type="component" value="Unassembled WGS sequence"/>
</dbReference>
<evidence type="ECO:0000256" key="1">
    <source>
        <dbReference type="SAM" id="MobiDB-lite"/>
    </source>
</evidence>
<dbReference type="EMBL" id="BPVZ01000106">
    <property type="protein sequence ID" value="GKV34653.1"/>
    <property type="molecule type" value="Genomic_DNA"/>
</dbReference>
<name>A0AAV5LC32_9ROSI</name>
<keyword evidence="3" id="KW-1185">Reference proteome</keyword>
<dbReference type="PANTHER" id="PTHR36373">
    <property type="entry name" value="EXPRESSED PROTEIN"/>
    <property type="match status" value="1"/>
</dbReference>
<accession>A0AAV5LC32</accession>